<evidence type="ECO:0000313" key="1">
    <source>
        <dbReference type="EMBL" id="PWN47716.1"/>
    </source>
</evidence>
<protein>
    <submittedName>
        <fullName evidence="1">NAD(P)-binding protein</fullName>
    </submittedName>
</protein>
<accession>A0ACD0NPI0</accession>
<sequence>MSISTNQPLRFLITGAARGLARGLSASLIQRGHDCYLIDNNAEELRNTLEVYLPSLRPIQPCQQLGRFQGLVCDVSSPDQVQSAVQKAAIWSRSGRFDVLINNAARTNPYWSQGKTLEEVDPQEWRSFVDVNLSGCFYVSRASLPYLKRAKREAGEPDACIINISSTRSRQSEPNQEGYAATKAGILGLTHSMASSLSTPEYRVRVNSILPGWIPSSHESIQGDRLGSKWDDGLSEADHEQHWSGRVGKVEDLYNTVIYLCQTGFINGQEVVIDGGMTKKMIYVE</sequence>
<name>A0ACD0NPI0_9BASI</name>
<dbReference type="Proteomes" id="UP000245626">
    <property type="component" value="Unassembled WGS sequence"/>
</dbReference>
<evidence type="ECO:0000313" key="2">
    <source>
        <dbReference type="Proteomes" id="UP000245626"/>
    </source>
</evidence>
<proteinExistence type="predicted"/>
<organism evidence="1 2">
    <name type="scientific">Violaceomyces palustris</name>
    <dbReference type="NCBI Taxonomy" id="1673888"/>
    <lineage>
        <taxon>Eukaryota</taxon>
        <taxon>Fungi</taxon>
        <taxon>Dikarya</taxon>
        <taxon>Basidiomycota</taxon>
        <taxon>Ustilaginomycotina</taxon>
        <taxon>Ustilaginomycetes</taxon>
        <taxon>Violaceomycetales</taxon>
        <taxon>Violaceomycetaceae</taxon>
        <taxon>Violaceomyces</taxon>
    </lineage>
</organism>
<keyword evidence="2" id="KW-1185">Reference proteome</keyword>
<gene>
    <name evidence="1" type="ORF">IE53DRAFT_371234</name>
</gene>
<reference evidence="1 2" key="1">
    <citation type="journal article" date="2018" name="Mol. Biol. Evol.">
        <title>Broad Genomic Sampling Reveals a Smut Pathogenic Ancestry of the Fungal Clade Ustilaginomycotina.</title>
        <authorList>
            <person name="Kijpornyongpan T."/>
            <person name="Mondo S.J."/>
            <person name="Barry K."/>
            <person name="Sandor L."/>
            <person name="Lee J."/>
            <person name="Lipzen A."/>
            <person name="Pangilinan J."/>
            <person name="LaButti K."/>
            <person name="Hainaut M."/>
            <person name="Henrissat B."/>
            <person name="Grigoriev I.V."/>
            <person name="Spatafora J.W."/>
            <person name="Aime M.C."/>
        </authorList>
    </citation>
    <scope>NUCLEOTIDE SEQUENCE [LARGE SCALE GENOMIC DNA]</scope>
    <source>
        <strain evidence="1 2">SA 807</strain>
    </source>
</reference>
<dbReference type="EMBL" id="KZ820358">
    <property type="protein sequence ID" value="PWN47716.1"/>
    <property type="molecule type" value="Genomic_DNA"/>
</dbReference>